<dbReference type="RefSeq" id="WP_301141387.1">
    <property type="nucleotide sequence ID" value="NZ_JAUHQA010000001.1"/>
</dbReference>
<dbReference type="Proteomes" id="UP001172708">
    <property type="component" value="Unassembled WGS sequence"/>
</dbReference>
<keyword evidence="3" id="KW-1185">Reference proteome</keyword>
<protein>
    <recommendedName>
        <fullName evidence="1">DUF7793 domain-containing protein</fullName>
    </recommendedName>
</protein>
<dbReference type="InterPro" id="IPR056695">
    <property type="entry name" value="DUF7793"/>
</dbReference>
<sequence length="128" mass="14118">MSAPGPEITHEKFRIWLRPDGLVEIAWVPHVPSGLADAVASIDAMTELTGGKPAPLLVDTTHAGPQDREARMEYIRRQGIVTAVALIVGNPLSRMMATFFINVSRPEVPVRLFEDEARAVAWLKEHLV</sequence>
<reference evidence="2" key="1">
    <citation type="submission" date="2023-06" db="EMBL/GenBank/DDBJ databases">
        <title>Egi l300058.</title>
        <authorList>
            <person name="Gao L."/>
            <person name="Fang B.-Z."/>
            <person name="Li W.-J."/>
        </authorList>
    </citation>
    <scope>NUCLEOTIDE SEQUENCE</scope>
    <source>
        <strain evidence="2">EGI L300058</strain>
    </source>
</reference>
<dbReference type="EMBL" id="JAUHQA010000001">
    <property type="protein sequence ID" value="MDN4480104.1"/>
    <property type="molecule type" value="Genomic_DNA"/>
</dbReference>
<dbReference type="Gene3D" id="3.40.1680.10">
    <property type="entry name" value="yp_829618.1 domain like"/>
    <property type="match status" value="1"/>
</dbReference>
<dbReference type="Pfam" id="PF25056">
    <property type="entry name" value="DUF7793"/>
    <property type="match status" value="1"/>
</dbReference>
<proteinExistence type="predicted"/>
<accession>A0ABT8GF98</accession>
<evidence type="ECO:0000259" key="1">
    <source>
        <dbReference type="Pfam" id="PF25056"/>
    </source>
</evidence>
<organism evidence="2 3">
    <name type="scientific">Demequina muriae</name>
    <dbReference type="NCBI Taxonomy" id="3051664"/>
    <lineage>
        <taxon>Bacteria</taxon>
        <taxon>Bacillati</taxon>
        <taxon>Actinomycetota</taxon>
        <taxon>Actinomycetes</taxon>
        <taxon>Micrococcales</taxon>
        <taxon>Demequinaceae</taxon>
        <taxon>Demequina</taxon>
    </lineage>
</organism>
<evidence type="ECO:0000313" key="3">
    <source>
        <dbReference type="Proteomes" id="UP001172708"/>
    </source>
</evidence>
<name>A0ABT8GF98_9MICO</name>
<dbReference type="Gene3D" id="3.40.970.30">
    <property type="entry name" value="yp_829618.1 like domains"/>
    <property type="match status" value="1"/>
</dbReference>
<evidence type="ECO:0000313" key="2">
    <source>
        <dbReference type="EMBL" id="MDN4480104.1"/>
    </source>
</evidence>
<feature type="domain" description="DUF7793" evidence="1">
    <location>
        <begin position="15"/>
        <end position="126"/>
    </location>
</feature>
<gene>
    <name evidence="2" type="ORF">QQX02_04100</name>
</gene>
<comment type="caution">
    <text evidence="2">The sequence shown here is derived from an EMBL/GenBank/DDBJ whole genome shotgun (WGS) entry which is preliminary data.</text>
</comment>